<dbReference type="InterPro" id="IPR003386">
    <property type="entry name" value="LACT/PDAT_acylTrfase"/>
</dbReference>
<organism evidence="2 3">
    <name type="scientific">Prymnesium parvum</name>
    <name type="common">Toxic golden alga</name>
    <dbReference type="NCBI Taxonomy" id="97485"/>
    <lineage>
        <taxon>Eukaryota</taxon>
        <taxon>Haptista</taxon>
        <taxon>Haptophyta</taxon>
        <taxon>Prymnesiophyceae</taxon>
        <taxon>Prymnesiales</taxon>
        <taxon>Prymnesiaceae</taxon>
        <taxon>Prymnesium</taxon>
    </lineage>
</organism>
<dbReference type="InterPro" id="IPR029058">
    <property type="entry name" value="AB_hydrolase_fold"/>
</dbReference>
<evidence type="ECO:0000256" key="1">
    <source>
        <dbReference type="SAM" id="MobiDB-lite"/>
    </source>
</evidence>
<dbReference type="Proteomes" id="UP001515480">
    <property type="component" value="Unassembled WGS sequence"/>
</dbReference>
<comment type="caution">
    <text evidence="2">The sequence shown here is derived from an EMBL/GenBank/DDBJ whole genome shotgun (WGS) entry which is preliminary data.</text>
</comment>
<feature type="region of interest" description="Disordered" evidence="1">
    <location>
        <begin position="721"/>
        <end position="741"/>
    </location>
</feature>
<dbReference type="GO" id="GO:0006629">
    <property type="term" value="P:lipid metabolic process"/>
    <property type="evidence" value="ECO:0007669"/>
    <property type="project" value="InterPro"/>
</dbReference>
<dbReference type="EMBL" id="JBGBPQ010000015">
    <property type="protein sequence ID" value="KAL1510533.1"/>
    <property type="molecule type" value="Genomic_DNA"/>
</dbReference>
<accession>A0AB34J1F9</accession>
<dbReference type="SUPFAM" id="SSF53474">
    <property type="entry name" value="alpha/beta-Hydrolases"/>
    <property type="match status" value="1"/>
</dbReference>
<gene>
    <name evidence="2" type="ORF">AB1Y20_006836</name>
</gene>
<protein>
    <submittedName>
        <fullName evidence="2">Uncharacterized protein</fullName>
    </submittedName>
</protein>
<reference evidence="2 3" key="1">
    <citation type="journal article" date="2024" name="Science">
        <title>Giant polyketide synthase enzymes in the biosynthesis of giant marine polyether toxins.</title>
        <authorList>
            <person name="Fallon T.R."/>
            <person name="Shende V.V."/>
            <person name="Wierzbicki I.H."/>
            <person name="Pendleton A.L."/>
            <person name="Watervoot N.F."/>
            <person name="Auber R.P."/>
            <person name="Gonzalez D.J."/>
            <person name="Wisecaver J.H."/>
            <person name="Moore B.S."/>
        </authorList>
    </citation>
    <scope>NUCLEOTIDE SEQUENCE [LARGE SCALE GENOMIC DNA]</scope>
    <source>
        <strain evidence="2 3">12B1</strain>
    </source>
</reference>
<name>A0AB34J1F9_PRYPA</name>
<feature type="compositionally biased region" description="Low complexity" evidence="1">
    <location>
        <begin position="724"/>
        <end position="734"/>
    </location>
</feature>
<dbReference type="Gene3D" id="3.40.50.1820">
    <property type="entry name" value="alpha/beta hydrolase"/>
    <property type="match status" value="1"/>
</dbReference>
<dbReference type="Pfam" id="PF02450">
    <property type="entry name" value="LCAT"/>
    <property type="match status" value="1"/>
</dbReference>
<evidence type="ECO:0000313" key="3">
    <source>
        <dbReference type="Proteomes" id="UP001515480"/>
    </source>
</evidence>
<proteinExistence type="predicted"/>
<dbReference type="GO" id="GO:0008374">
    <property type="term" value="F:O-acyltransferase activity"/>
    <property type="evidence" value="ECO:0007669"/>
    <property type="project" value="InterPro"/>
</dbReference>
<evidence type="ECO:0000313" key="2">
    <source>
        <dbReference type="EMBL" id="KAL1510533.1"/>
    </source>
</evidence>
<dbReference type="AlphaFoldDB" id="A0AB34J1F9"/>
<sequence length="866" mass="96792">MNCVPPTELPGAHLHEVALHALLVQYLLASCHLTSLPALGSLTLVALLLLLHAGAKHACLRRTAARLLLLAIPTVAANQCTPEAACEPVVLVPGIMGSRLRQHRRMPGSLETVSQHLWLPESHKLMMRSAILGPVSSSGYWSWVNSLNPLYSIPGARVEPDRTNWGVKGVACILKAGRECVSGAKVFWDMVVSLERAGYRAGTNLYGVPFDWRLLPNENKLCADLARVLHRITNTTSHRKALLVSHSMGNLQILYCMQRVFGVETLAKIKALVSLAPPWAGAPQLARVMTSGAEMVSKVIITNAETRDFTRQLSGPYMLLPDERLWGNSTLMTFRAGERHDTVSSSARAVWNGTAHVAPADHAEEYKGSRKGLKALFRKIEAHAPHVSSGMQGMYERSLQLIDIWSAPPVPVVCVIGSGKPTVVHFGYCESWPHVFNEEPCALRYEDGDITVPRRSAESVCRAWQRQQRCHSTLSSVHKARYRGRDDDCVDVVLMHCRAPNMESLGVPRGANHCDDYHQRILHKVPTIDLVHEIATNVHAYEPSYSAALEQLHELSHDVTWLHNSAARRLPHVDKLALALRTSTSGASRGEDLPWEHDEEVAALVQQLQRAWATLKRREQYKQLLGSLDAIHAAVRRAEQVTAVVQRSAIDEGFEAEPQLDGGAVRSELDARLGQAEEAVRPLSRAMQEAWHVWRVFEESCNRTHLPKEKRGWASFWGRRAEEQPQQQSSAARPPRADECTAGPALEWSTVDATTSGLPDCPSVFEAASHRYIRQSVHESRAARRRREARRQWKCAIHRAISMYTPALDQLRRQLEWNLHHWKLLAERLRRPPQAQSGSAERMNVPYTSALYGKMQDIEMDVSHGR</sequence>
<dbReference type="PANTHER" id="PTHR11440">
    <property type="entry name" value="LECITHIN-CHOLESTEROL ACYLTRANSFERASE-RELATED"/>
    <property type="match status" value="1"/>
</dbReference>
<keyword evidence="3" id="KW-1185">Reference proteome</keyword>